<dbReference type="EMBL" id="CP062804">
    <property type="protein sequence ID" value="QOT79403.1"/>
    <property type="molecule type" value="Genomic_DNA"/>
</dbReference>
<evidence type="ECO:0000256" key="5">
    <source>
        <dbReference type="ARBA" id="ARBA00022989"/>
    </source>
</evidence>
<dbReference type="GeneID" id="98405642"/>
<protein>
    <submittedName>
        <fullName evidence="7">DoxX family protein</fullName>
    </submittedName>
</protein>
<dbReference type="Proteomes" id="UP000397656">
    <property type="component" value="Chromosome 2"/>
</dbReference>
<accession>A0A643FWE4</accession>
<evidence type="ECO:0000256" key="2">
    <source>
        <dbReference type="ARBA" id="ARBA00006679"/>
    </source>
</evidence>
<evidence type="ECO:0000313" key="8">
    <source>
        <dbReference type="Proteomes" id="UP000397656"/>
    </source>
</evidence>
<sequence length="141" mass="14989">MNKIQSFSASPRLHLGVVVGRALLGALFVVSGLLKIGHFASVSAMLTTLGLPFVQCVTVLVIIVEVGVGLALALGWKTRFAAAVLALFVVPATFIFHSFWFADSANYSNQLNHFLKNCALFGALLMLACTNAIPRLGRAAD</sequence>
<dbReference type="AlphaFoldDB" id="A0A643FWE4"/>
<evidence type="ECO:0000256" key="4">
    <source>
        <dbReference type="ARBA" id="ARBA00022692"/>
    </source>
</evidence>
<dbReference type="Pfam" id="PF07681">
    <property type="entry name" value="DoxX"/>
    <property type="match status" value="1"/>
</dbReference>
<proteinExistence type="inferred from homology"/>
<organism evidence="7 8">
    <name type="scientific">Cupriavidus basilensis</name>
    <dbReference type="NCBI Taxonomy" id="68895"/>
    <lineage>
        <taxon>Bacteria</taxon>
        <taxon>Pseudomonadati</taxon>
        <taxon>Pseudomonadota</taxon>
        <taxon>Betaproteobacteria</taxon>
        <taxon>Burkholderiales</taxon>
        <taxon>Burkholderiaceae</taxon>
        <taxon>Cupriavidus</taxon>
    </lineage>
</organism>
<comment type="subcellular location">
    <subcellularLocation>
        <location evidence="1">Cell membrane</location>
        <topology evidence="1">Multi-pass membrane protein</topology>
    </subcellularLocation>
</comment>
<name>A0A643FWE4_9BURK</name>
<keyword evidence="3" id="KW-1003">Cell membrane</keyword>
<dbReference type="GO" id="GO:0005886">
    <property type="term" value="C:plasma membrane"/>
    <property type="evidence" value="ECO:0007669"/>
    <property type="project" value="UniProtKB-SubCell"/>
</dbReference>
<evidence type="ECO:0000256" key="3">
    <source>
        <dbReference type="ARBA" id="ARBA00022475"/>
    </source>
</evidence>
<dbReference type="RefSeq" id="WP_150986691.1">
    <property type="nucleotide sequence ID" value="NZ_CP062804.1"/>
</dbReference>
<dbReference type="InterPro" id="IPR032808">
    <property type="entry name" value="DoxX"/>
</dbReference>
<keyword evidence="5" id="KW-1133">Transmembrane helix</keyword>
<comment type="similarity">
    <text evidence="2">Belongs to the DoxX family.</text>
</comment>
<dbReference type="PANTHER" id="PTHR33452:SF1">
    <property type="entry name" value="INNER MEMBRANE PROTEIN YPHA-RELATED"/>
    <property type="match status" value="1"/>
</dbReference>
<gene>
    <name evidence="7" type="ORF">F7R26_032265</name>
</gene>
<reference evidence="7 8" key="1">
    <citation type="submission" date="2020-10" db="EMBL/GenBank/DDBJ databases">
        <title>Complete genome sequence of Cupriavidus basilensis CCUG 49340T.</title>
        <authorList>
            <person name="Salva-Serra F."/>
            <person name="Donoso R.A."/>
            <person name="Cho K.H."/>
            <person name="Yoo J.A."/>
            <person name="Lee K."/>
            <person name="Yoon S.-H."/>
            <person name="Perez-Pantoja D."/>
            <person name="Moore E.R.B."/>
        </authorList>
    </citation>
    <scope>NUCLEOTIDE SEQUENCE [LARGE SCALE GENOMIC DNA]</scope>
    <source>
        <strain evidence="8">CCUG 49340</strain>
    </source>
</reference>
<evidence type="ECO:0000256" key="1">
    <source>
        <dbReference type="ARBA" id="ARBA00004651"/>
    </source>
</evidence>
<dbReference type="InterPro" id="IPR051907">
    <property type="entry name" value="DoxX-like_oxidoreductase"/>
</dbReference>
<dbReference type="PANTHER" id="PTHR33452">
    <property type="entry name" value="OXIDOREDUCTASE CATD-RELATED"/>
    <property type="match status" value="1"/>
</dbReference>
<keyword evidence="4" id="KW-0812">Transmembrane</keyword>
<keyword evidence="6" id="KW-0472">Membrane</keyword>
<evidence type="ECO:0000256" key="6">
    <source>
        <dbReference type="ARBA" id="ARBA00023136"/>
    </source>
</evidence>
<evidence type="ECO:0000313" key="7">
    <source>
        <dbReference type="EMBL" id="QOT79403.1"/>
    </source>
</evidence>